<evidence type="ECO:0000313" key="4">
    <source>
        <dbReference type="Proteomes" id="UP000735205"/>
    </source>
</evidence>
<evidence type="ECO:0000256" key="2">
    <source>
        <dbReference type="SAM" id="SignalP"/>
    </source>
</evidence>
<keyword evidence="4" id="KW-1185">Reference proteome</keyword>
<proteinExistence type="predicted"/>
<feature type="chain" id="PRO_5047172964" evidence="2">
    <location>
        <begin position="31"/>
        <end position="230"/>
    </location>
</feature>
<reference evidence="3 4" key="1">
    <citation type="submission" date="2020-02" db="EMBL/GenBank/DDBJ databases">
        <title>Fructobacillus sp. isolated from paper mulberry of Taiwan.</title>
        <authorList>
            <person name="Lin S.-T."/>
        </authorList>
    </citation>
    <scope>NUCLEOTIDE SEQUENCE [LARGE SCALE GENOMIC DNA]</scope>
    <source>
        <strain evidence="3 4">M1-21</strain>
    </source>
</reference>
<protein>
    <submittedName>
        <fullName evidence="3">Uncharacterized protein</fullName>
    </submittedName>
</protein>
<evidence type="ECO:0000256" key="1">
    <source>
        <dbReference type="ARBA" id="ARBA00022729"/>
    </source>
</evidence>
<dbReference type="RefSeq" id="WP_213792880.1">
    <property type="nucleotide sequence ID" value="NZ_JAAMFJ010000002.1"/>
</dbReference>
<evidence type="ECO:0000313" key="3">
    <source>
        <dbReference type="EMBL" id="MBS9336317.1"/>
    </source>
</evidence>
<dbReference type="Proteomes" id="UP000735205">
    <property type="component" value="Unassembled WGS sequence"/>
</dbReference>
<dbReference type="EMBL" id="JAAMFJ010000002">
    <property type="protein sequence ID" value="MBS9336317.1"/>
    <property type="molecule type" value="Genomic_DNA"/>
</dbReference>
<keyword evidence="1 2" id="KW-0732">Signal</keyword>
<gene>
    <name evidence="3" type="ORF">G6R28_03605</name>
</gene>
<dbReference type="InterPro" id="IPR022263">
    <property type="entry name" value="KxYKxGKxW"/>
</dbReference>
<organism evidence="3 4">
    <name type="scientific">Fructobacillus papyrifericola</name>
    <dbReference type="NCBI Taxonomy" id="2713172"/>
    <lineage>
        <taxon>Bacteria</taxon>
        <taxon>Bacillati</taxon>
        <taxon>Bacillota</taxon>
        <taxon>Bacilli</taxon>
        <taxon>Lactobacillales</taxon>
        <taxon>Lactobacillaceae</taxon>
        <taxon>Fructobacillus</taxon>
    </lineage>
</organism>
<accession>A0ABS5QU27</accession>
<dbReference type="Pfam" id="PF19258">
    <property type="entry name" value="KxYKxGKxW_sig"/>
    <property type="match status" value="1"/>
</dbReference>
<name>A0ABS5QU27_9LACO</name>
<feature type="signal peptide" evidence="2">
    <location>
        <begin position="1"/>
        <end position="30"/>
    </location>
</feature>
<comment type="caution">
    <text evidence="3">The sequence shown here is derived from an EMBL/GenBank/DDBJ whole genome shotgun (WGS) entry which is preliminary data.</text>
</comment>
<dbReference type="NCBIfam" id="TIGR03715">
    <property type="entry name" value="KxYKxGKxW"/>
    <property type="match status" value="1"/>
</dbReference>
<sequence length="230" mass="25264">MVKKERYKMYKSGKNWIFAGIIGVALGAAAADVAENIHLDFFPAAIHANAAVNEKTTNGLTVSEWKETNNTWYKRYENSSKNLIGYDTEKKWKNSTAIIDDTLAKNVTFDFKSIEPTSDGNYNVTLVFNTKTIDTDGRKRFSYFDVLLSDSLNKKQKSVSASMSDGTTNVNTALSSMNDKNGVPYLHAYINTGKVVGGEATLTIKLEAVKMLSTDSISAMYSSDTDLGTG</sequence>